<dbReference type="Proteomes" id="UP000028006">
    <property type="component" value="Unassembled WGS sequence"/>
</dbReference>
<evidence type="ECO:0000313" key="2">
    <source>
        <dbReference type="Proteomes" id="UP000028006"/>
    </source>
</evidence>
<keyword evidence="2" id="KW-1185">Reference proteome</keyword>
<evidence type="ECO:0000313" key="1">
    <source>
        <dbReference type="EMBL" id="KEQ13855.1"/>
    </source>
</evidence>
<gene>
    <name evidence="1" type="ORF">GZ77_16460</name>
</gene>
<organism evidence="1 2">
    <name type="scientific">Endozoicomonas montiporae</name>
    <dbReference type="NCBI Taxonomy" id="1027273"/>
    <lineage>
        <taxon>Bacteria</taxon>
        <taxon>Pseudomonadati</taxon>
        <taxon>Pseudomonadota</taxon>
        <taxon>Gammaproteobacteria</taxon>
        <taxon>Oceanospirillales</taxon>
        <taxon>Endozoicomonadaceae</taxon>
        <taxon>Endozoicomonas</taxon>
    </lineage>
</organism>
<dbReference type="EMBL" id="JOKG01000003">
    <property type="protein sequence ID" value="KEQ13855.1"/>
    <property type="molecule type" value="Genomic_DNA"/>
</dbReference>
<dbReference type="RefSeq" id="WP_034877114.1">
    <property type="nucleotide sequence ID" value="NZ_JOKG01000003.1"/>
</dbReference>
<dbReference type="eggNOG" id="COG2890">
    <property type="taxonomic scope" value="Bacteria"/>
</dbReference>
<protein>
    <submittedName>
        <fullName evidence="1">Uncharacterized protein</fullName>
    </submittedName>
</protein>
<name>A0A081N5Y2_9GAMM</name>
<comment type="caution">
    <text evidence="1">The sequence shown here is derived from an EMBL/GenBank/DDBJ whole genome shotgun (WGS) entry which is preliminary data.</text>
</comment>
<proteinExistence type="predicted"/>
<sequence>MSTKLPPSFSGVYEEPAAVTGSLNDLLRQKLNAIQLKEPPNANRADNLLSCALDTVEHILHAPFDKACLDQKLETLFECQQTVYHHANIPAELRKRQFIGRHGLVMSPDYCITTVKDSLRVRAFLRAIDHGIANLRKRVSGSLNIVYPACGPFAPLLIPLIGYYKQKELYSEQDVQITLIDSQPGAIASLHALIDALQIRSFIRDIQLLDGCEYQTTEPVHMVVLEAMQHGFSREGHLALARHFANMIEPDGCFIPNEIRLTAVISEGQQEYIEQWRGKSGKVFEANMSPESLKHRVVLGDILNLTPDSLRQLKEQKIDQFTSLIECGTVPLPDLPDTIKQPLLLICTRVITGEYEGSQEVIGEYDSGITHPLPDMQMCINFIPKESKPGDLLVNSGDRLKFYYRLNGLPGFMPVKI</sequence>
<dbReference type="AlphaFoldDB" id="A0A081N5Y2"/>
<reference evidence="1 2" key="1">
    <citation type="submission" date="2014-06" db="EMBL/GenBank/DDBJ databases">
        <title>Whole Genome Sequences of Three Symbiotic Endozoicomonas Bacteria.</title>
        <authorList>
            <person name="Neave M.J."/>
            <person name="Apprill A."/>
            <person name="Voolstra C.R."/>
        </authorList>
    </citation>
    <scope>NUCLEOTIDE SEQUENCE [LARGE SCALE GENOMIC DNA]</scope>
    <source>
        <strain evidence="1 2">LMG 24815</strain>
    </source>
</reference>
<accession>A0A081N5Y2</accession>